<feature type="binding site" evidence="15">
    <location>
        <position position="497"/>
    </location>
    <ligand>
        <name>Mg(2+)</name>
        <dbReference type="ChEBI" id="CHEBI:18420"/>
        <label>1</label>
        <note>catalytic</note>
    </ligand>
</feature>
<feature type="binding site" evidence="15">
    <location>
        <position position="494"/>
    </location>
    <ligand>
        <name>Mg(2+)</name>
        <dbReference type="ChEBI" id="CHEBI:18420"/>
        <label>1</label>
        <note>catalytic</note>
    </ligand>
</feature>
<dbReference type="GO" id="GO:0016020">
    <property type="term" value="C:membrane"/>
    <property type="evidence" value="ECO:0007669"/>
    <property type="project" value="UniProtKB-SubCell"/>
</dbReference>
<evidence type="ECO:0000256" key="9">
    <source>
        <dbReference type="ARBA" id="ARBA00022801"/>
    </source>
</evidence>
<gene>
    <name evidence="17" type="ORF">DICVIV_07323</name>
</gene>
<protein>
    <recommendedName>
        <fullName evidence="6">inositol-phosphate phosphatase</fullName>
        <ecNumber evidence="6">3.1.3.25</ecNumber>
    </recommendedName>
    <alternativeName>
        <fullName evidence="14">Inositol-1(or 4)-monophosphatase 3</fullName>
    </alternativeName>
    <alternativeName>
        <fullName evidence="13">Myo-inositol monophosphatase A3</fullName>
    </alternativeName>
</protein>
<evidence type="ECO:0000256" key="13">
    <source>
        <dbReference type="ARBA" id="ARBA00042119"/>
    </source>
</evidence>
<evidence type="ECO:0000256" key="4">
    <source>
        <dbReference type="ARBA" id="ARBA00005152"/>
    </source>
</evidence>
<keyword evidence="8 15" id="KW-0479">Metal-binding</keyword>
<proteinExistence type="inferred from homology"/>
<dbReference type="GO" id="GO:0046872">
    <property type="term" value="F:metal ion binding"/>
    <property type="evidence" value="ECO:0007669"/>
    <property type="project" value="UniProtKB-KW"/>
</dbReference>
<comment type="catalytic activity">
    <reaction evidence="1">
        <text>a myo-inositol phosphate + H2O = myo-inositol + phosphate</text>
        <dbReference type="Rhea" id="RHEA:24056"/>
        <dbReference type="ChEBI" id="CHEBI:15377"/>
        <dbReference type="ChEBI" id="CHEBI:17268"/>
        <dbReference type="ChEBI" id="CHEBI:43474"/>
        <dbReference type="ChEBI" id="CHEBI:84139"/>
        <dbReference type="EC" id="3.1.3.25"/>
    </reaction>
</comment>
<evidence type="ECO:0000256" key="16">
    <source>
        <dbReference type="SAM" id="Phobius"/>
    </source>
</evidence>
<evidence type="ECO:0000313" key="18">
    <source>
        <dbReference type="Proteomes" id="UP000053766"/>
    </source>
</evidence>
<dbReference type="PANTHER" id="PTHR43028">
    <property type="entry name" value="3'(2'),5'-BISPHOSPHATE NUCLEOTIDASE 1"/>
    <property type="match status" value="1"/>
</dbReference>
<reference evidence="18" key="2">
    <citation type="journal article" date="2016" name="Sci. Rep.">
        <title>Dictyocaulus viviparus genome, variome and transcriptome elucidate lungworm biology and support future intervention.</title>
        <authorList>
            <person name="McNulty S.N."/>
            <person name="Strube C."/>
            <person name="Rosa B.A."/>
            <person name="Martin J.C."/>
            <person name="Tyagi R."/>
            <person name="Choi Y.J."/>
            <person name="Wang Q."/>
            <person name="Hallsworth Pepin K."/>
            <person name="Zhang X."/>
            <person name="Ozersky P."/>
            <person name="Wilson R.K."/>
            <person name="Sternberg P.W."/>
            <person name="Gasser R.B."/>
            <person name="Mitreva M."/>
        </authorList>
    </citation>
    <scope>NUCLEOTIDE SEQUENCE [LARGE SCALE GENOMIC DNA]</scope>
    <source>
        <strain evidence="18">HannoverDv2000</strain>
    </source>
</reference>
<dbReference type="EC" id="3.1.3.25" evidence="6"/>
<dbReference type="Gene3D" id="3.30.540.10">
    <property type="entry name" value="Fructose-1,6-Bisphosphatase, subunit A, domain 1"/>
    <property type="match status" value="1"/>
</dbReference>
<name>A0A0D8XPZ3_DICVI</name>
<feature type="binding site" evidence="15">
    <location>
        <position position="619"/>
    </location>
    <ligand>
        <name>Mg(2+)</name>
        <dbReference type="ChEBI" id="CHEBI:18420"/>
        <label>1</label>
        <note>catalytic</note>
    </ligand>
</feature>
<evidence type="ECO:0000256" key="6">
    <source>
        <dbReference type="ARBA" id="ARBA00013106"/>
    </source>
</evidence>
<evidence type="ECO:0000256" key="15">
    <source>
        <dbReference type="PIRSR" id="PIRSR600760-2"/>
    </source>
</evidence>
<sequence length="673" mass="75926">MCDDDDDDIIFIEAVASHGDPSSDLRQSEFDSYERLQNAEQAITAARCISSESSSNLANVELQGHNRCTSRKLKRKSTKKARCGTQLLQQCEKRKKAIEREISASMKSKCEKYVYCCVSRQVFDEFPEAESVVREVFAERNISDQLVCDENRTNTNIFWYRKCIEAIEEKDSVVQQHTFAIVLSDKSFKELVQSKSLEDFVSIQKLSYPVANSLLILIIYGKRINKIHDLSIELFDNYRVQYHYVESALDFALYLAQISRALAKLQRHCAFGNDRLIFNVDKGMKDGTPEQLIRDWWEKMLAVICGIQGVQKRAIMSAYPNPFIASKKFLEKSARALMQVKLHARNTFSFLVVVAFIYLGYVIFLKSGDGFPEIDVDLSDVVSYAVLAVEMGGYAVRKIHEGNALHIAQKGLTDEGKAELLTKADLVSNFLILDVLKRFPGLKIITEEKESYISESDVTPYRKDSYSTWMSVHNILAQIPSRRLTLSEVQVYVDPLDATQEYTEGLTEYVTVMTCVVVKDEPVFGVIFRPFSNETVVGVKDWGVVTSFGEKVDLVDLEDTAKKIVVSRSHAGAVEEMARRIFGNSYEIEPAGGSGYKTLRLLNGTAELYIHQTAIKKWDTCAGDAILRSLGGAMLDFDGMLLKYGPTAPVVNKRGLIASVRNPYMYSKKILLN</sequence>
<dbReference type="PRINTS" id="PR00377">
    <property type="entry name" value="IMPHPHTASES"/>
</dbReference>
<dbReference type="Pfam" id="PF00459">
    <property type="entry name" value="Inositol_P"/>
    <property type="match status" value="1"/>
</dbReference>
<dbReference type="GO" id="GO:0046854">
    <property type="term" value="P:phosphatidylinositol phosphate biosynthetic process"/>
    <property type="evidence" value="ECO:0007669"/>
    <property type="project" value="InterPro"/>
</dbReference>
<evidence type="ECO:0000256" key="14">
    <source>
        <dbReference type="ARBA" id="ARBA00042949"/>
    </source>
</evidence>
<dbReference type="SUPFAM" id="SSF56655">
    <property type="entry name" value="Carbohydrate phosphatase"/>
    <property type="match status" value="1"/>
</dbReference>
<dbReference type="Gene3D" id="3.40.190.80">
    <property type="match status" value="1"/>
</dbReference>
<dbReference type="EMBL" id="KN716343">
    <property type="protein sequence ID" value="KJH46620.1"/>
    <property type="molecule type" value="Genomic_DNA"/>
</dbReference>
<dbReference type="GO" id="GO:0005737">
    <property type="term" value="C:cytoplasm"/>
    <property type="evidence" value="ECO:0007669"/>
    <property type="project" value="UniProtKB-ARBA"/>
</dbReference>
<dbReference type="FunFam" id="3.30.540.10:FF:000012">
    <property type="entry name" value="Blast:Putative inositol monophosphatase 3"/>
    <property type="match status" value="1"/>
</dbReference>
<feature type="binding site" evidence="15">
    <location>
        <position position="447"/>
    </location>
    <ligand>
        <name>Mg(2+)</name>
        <dbReference type="ChEBI" id="CHEBI:18420"/>
        <label>1</label>
        <note>catalytic</note>
    </ligand>
</feature>
<evidence type="ECO:0000256" key="7">
    <source>
        <dbReference type="ARBA" id="ARBA00022692"/>
    </source>
</evidence>
<evidence type="ECO:0000256" key="5">
    <source>
        <dbReference type="ARBA" id="ARBA00009759"/>
    </source>
</evidence>
<dbReference type="CDD" id="cd01640">
    <property type="entry name" value="IPPase"/>
    <property type="match status" value="1"/>
</dbReference>
<feature type="transmembrane region" description="Helical" evidence="16">
    <location>
        <begin position="347"/>
        <end position="365"/>
    </location>
</feature>
<accession>A0A0D8XPZ3</accession>
<dbReference type="GO" id="GO:0052834">
    <property type="term" value="F:inositol monophosphate phosphatase activity"/>
    <property type="evidence" value="ECO:0007669"/>
    <property type="project" value="UniProtKB-EC"/>
</dbReference>
<comment type="pathway">
    <text evidence="4">Polyol metabolism; myo-inositol biosynthesis; myo-inositol from D-glucose 6-phosphate: step 2/2.</text>
</comment>
<comment type="cofactor">
    <cofactor evidence="2 15">
        <name>Mg(2+)</name>
        <dbReference type="ChEBI" id="CHEBI:18420"/>
    </cofactor>
</comment>
<keyword evidence="10 15" id="KW-0460">Magnesium</keyword>
<dbReference type="Proteomes" id="UP000053766">
    <property type="component" value="Unassembled WGS sequence"/>
</dbReference>
<evidence type="ECO:0000256" key="8">
    <source>
        <dbReference type="ARBA" id="ARBA00022723"/>
    </source>
</evidence>
<comment type="subcellular location">
    <subcellularLocation>
        <location evidence="3">Membrane</location>
        <topology evidence="3">Single-pass membrane protein</topology>
    </subcellularLocation>
</comment>
<evidence type="ECO:0000256" key="1">
    <source>
        <dbReference type="ARBA" id="ARBA00001033"/>
    </source>
</evidence>
<evidence type="ECO:0000256" key="10">
    <source>
        <dbReference type="ARBA" id="ARBA00022842"/>
    </source>
</evidence>
<dbReference type="OrthoDB" id="74460at2759"/>
<feature type="binding site" evidence="15">
    <location>
        <position position="496"/>
    </location>
    <ligand>
        <name>Mg(2+)</name>
        <dbReference type="ChEBI" id="CHEBI:18420"/>
        <label>1</label>
        <note>catalytic</note>
    </ligand>
</feature>
<evidence type="ECO:0000256" key="11">
    <source>
        <dbReference type="ARBA" id="ARBA00022989"/>
    </source>
</evidence>
<dbReference type="AlphaFoldDB" id="A0A0D8XPZ3"/>
<dbReference type="STRING" id="29172.A0A0D8XPZ3"/>
<dbReference type="InterPro" id="IPR050725">
    <property type="entry name" value="CysQ/Inositol_MonoPase"/>
</dbReference>
<dbReference type="GO" id="GO:0012505">
    <property type="term" value="C:endomembrane system"/>
    <property type="evidence" value="ECO:0007669"/>
    <property type="project" value="TreeGrafter"/>
</dbReference>
<keyword evidence="7 16" id="KW-0812">Transmembrane</keyword>
<dbReference type="PANTHER" id="PTHR43028:SF4">
    <property type="entry name" value="INOSITOL MONOPHOSPHATASE 3"/>
    <property type="match status" value="1"/>
</dbReference>
<reference evidence="17 18" key="1">
    <citation type="submission" date="2013-11" db="EMBL/GenBank/DDBJ databases">
        <title>Draft genome of the bovine lungworm Dictyocaulus viviparus.</title>
        <authorList>
            <person name="Mitreva M."/>
        </authorList>
    </citation>
    <scope>NUCLEOTIDE SEQUENCE [LARGE SCALE GENOMIC DNA]</scope>
    <source>
        <strain evidence="17 18">HannoverDv2000</strain>
    </source>
</reference>
<evidence type="ECO:0000256" key="3">
    <source>
        <dbReference type="ARBA" id="ARBA00004167"/>
    </source>
</evidence>
<dbReference type="InterPro" id="IPR020550">
    <property type="entry name" value="Inositol_monophosphatase_CS"/>
</dbReference>
<evidence type="ECO:0000313" key="17">
    <source>
        <dbReference type="EMBL" id="KJH46620.1"/>
    </source>
</evidence>
<dbReference type="InterPro" id="IPR000760">
    <property type="entry name" value="Inositol_monophosphatase-like"/>
</dbReference>
<keyword evidence="18" id="KW-1185">Reference proteome</keyword>
<keyword evidence="9" id="KW-0378">Hydrolase</keyword>
<evidence type="ECO:0000256" key="2">
    <source>
        <dbReference type="ARBA" id="ARBA00001946"/>
    </source>
</evidence>
<keyword evidence="11 16" id="KW-1133">Transmembrane helix</keyword>
<keyword evidence="12 16" id="KW-0472">Membrane</keyword>
<organism evidence="17 18">
    <name type="scientific">Dictyocaulus viviparus</name>
    <name type="common">Bovine lungworm</name>
    <dbReference type="NCBI Taxonomy" id="29172"/>
    <lineage>
        <taxon>Eukaryota</taxon>
        <taxon>Metazoa</taxon>
        <taxon>Ecdysozoa</taxon>
        <taxon>Nematoda</taxon>
        <taxon>Chromadorea</taxon>
        <taxon>Rhabditida</taxon>
        <taxon>Rhabditina</taxon>
        <taxon>Rhabditomorpha</taxon>
        <taxon>Strongyloidea</taxon>
        <taxon>Metastrongylidae</taxon>
        <taxon>Dictyocaulus</taxon>
    </lineage>
</organism>
<evidence type="ECO:0000256" key="12">
    <source>
        <dbReference type="ARBA" id="ARBA00023136"/>
    </source>
</evidence>
<dbReference type="PROSITE" id="PS00630">
    <property type="entry name" value="IMP_2"/>
    <property type="match status" value="1"/>
</dbReference>
<dbReference type="GO" id="GO:0008254">
    <property type="term" value="F:3'-nucleotidase activity"/>
    <property type="evidence" value="ECO:0007669"/>
    <property type="project" value="TreeGrafter"/>
</dbReference>
<comment type="similarity">
    <text evidence="5">Belongs to the inositol monophosphatase superfamily.</text>
</comment>